<dbReference type="OrthoDB" id="5362512at2759"/>
<evidence type="ECO:0008006" key="3">
    <source>
        <dbReference type="Google" id="ProtNLM"/>
    </source>
</evidence>
<gene>
    <name evidence="1" type="ORF">CC86DRAFT_401968</name>
</gene>
<sequence length="483" mass="55382">MSATASEDGHGGLFRNRIPEFLQEDVVDVYFPKPDNPLTGDFTRCKIVNASVWLELVDQAPINTRTWVVQERLLAPRVLHFCHDQIAWECSKFDDAECFPEAVTSLKADLRGMAPHGRTKDLTTSAGMRSRDICLDELPDPDVGMQDLYVFELWKRMVEGYSRTDLSYPSDVFMALTGIARHFQKHLFSTSTNLQYVAGLWSRNLESQLLWCVNEEYRGDQFHNPSKRYEERAPSFSWAAVCTPYGITYGDTTDYGVVPTLNEDRAVECDDMVLRSEVRGWIGVTPTKTPELADNSMEYLDTALQAPKPDPELFFKILDHSITLFDAQNPFGMVTNGQLLLRPQYLRRIELVRMPEEHKCSYRWCLHPRTSLEKRSRWQFGNNYFDAPDSDTEVYQEGAELFVMPAAYGERTVPIGDEHLYCLLLKFEGLGMFPKVRNGARLKHQGLYRVFSRFGLTKLSSWVDGKGQKELKAQDANEIICLM</sequence>
<dbReference type="Proteomes" id="UP000799424">
    <property type="component" value="Unassembled WGS sequence"/>
</dbReference>
<dbReference type="PANTHER" id="PTHR33112">
    <property type="entry name" value="DOMAIN PROTEIN, PUTATIVE-RELATED"/>
    <property type="match status" value="1"/>
</dbReference>
<evidence type="ECO:0000313" key="2">
    <source>
        <dbReference type="Proteomes" id="UP000799424"/>
    </source>
</evidence>
<organism evidence="1 2">
    <name type="scientific">Ophiobolus disseminans</name>
    <dbReference type="NCBI Taxonomy" id="1469910"/>
    <lineage>
        <taxon>Eukaryota</taxon>
        <taxon>Fungi</taxon>
        <taxon>Dikarya</taxon>
        <taxon>Ascomycota</taxon>
        <taxon>Pezizomycotina</taxon>
        <taxon>Dothideomycetes</taxon>
        <taxon>Pleosporomycetidae</taxon>
        <taxon>Pleosporales</taxon>
        <taxon>Pleosporineae</taxon>
        <taxon>Phaeosphaeriaceae</taxon>
        <taxon>Ophiobolus</taxon>
    </lineage>
</organism>
<dbReference type="EMBL" id="MU006218">
    <property type="protein sequence ID" value="KAF2831441.1"/>
    <property type="molecule type" value="Genomic_DNA"/>
</dbReference>
<dbReference type="PANTHER" id="PTHR33112:SF11">
    <property type="entry name" value="HETEROKARYON INCOMPATIBILITY DOMAIN-CONTAINING PROTEIN"/>
    <property type="match status" value="1"/>
</dbReference>
<keyword evidence="2" id="KW-1185">Reference proteome</keyword>
<evidence type="ECO:0000313" key="1">
    <source>
        <dbReference type="EMBL" id="KAF2831441.1"/>
    </source>
</evidence>
<reference evidence="1" key="1">
    <citation type="journal article" date="2020" name="Stud. Mycol.">
        <title>101 Dothideomycetes genomes: a test case for predicting lifestyles and emergence of pathogens.</title>
        <authorList>
            <person name="Haridas S."/>
            <person name="Albert R."/>
            <person name="Binder M."/>
            <person name="Bloem J."/>
            <person name="Labutti K."/>
            <person name="Salamov A."/>
            <person name="Andreopoulos B."/>
            <person name="Baker S."/>
            <person name="Barry K."/>
            <person name="Bills G."/>
            <person name="Bluhm B."/>
            <person name="Cannon C."/>
            <person name="Castanera R."/>
            <person name="Culley D."/>
            <person name="Daum C."/>
            <person name="Ezra D."/>
            <person name="Gonzalez J."/>
            <person name="Henrissat B."/>
            <person name="Kuo A."/>
            <person name="Liang C."/>
            <person name="Lipzen A."/>
            <person name="Lutzoni F."/>
            <person name="Magnuson J."/>
            <person name="Mondo S."/>
            <person name="Nolan M."/>
            <person name="Ohm R."/>
            <person name="Pangilinan J."/>
            <person name="Park H.-J."/>
            <person name="Ramirez L."/>
            <person name="Alfaro M."/>
            <person name="Sun H."/>
            <person name="Tritt A."/>
            <person name="Yoshinaga Y."/>
            <person name="Zwiers L.-H."/>
            <person name="Turgeon B."/>
            <person name="Goodwin S."/>
            <person name="Spatafora J."/>
            <person name="Crous P."/>
            <person name="Grigoriev I."/>
        </authorList>
    </citation>
    <scope>NUCLEOTIDE SEQUENCE</scope>
    <source>
        <strain evidence="1">CBS 113818</strain>
    </source>
</reference>
<dbReference type="AlphaFoldDB" id="A0A6A7ADQ0"/>
<proteinExistence type="predicted"/>
<accession>A0A6A7ADQ0</accession>
<protein>
    <recommendedName>
        <fullName evidence="3">Heterokaryon incompatibility domain-containing protein</fullName>
    </recommendedName>
</protein>
<name>A0A6A7ADQ0_9PLEO</name>